<dbReference type="PANTHER" id="PTHR43986">
    <property type="entry name" value="ELONGATION FACTOR 1-GAMMA"/>
    <property type="match status" value="1"/>
</dbReference>
<sequence length="222" mass="24423">MAPFATIFSYPNNFRVQRAHALAALGGLELVDAPDFSIGTSNRTPEFLAKFPLGKVPVLETSDGFCLSEGQAICRFIAESGSKADQLVGSDVKTRARIEEWSCFADQELTANLIPPLLMTLFKMIPYDEARYNQHASSVERAVKRVQVALESGNGKFLVGEQITLADIMVAGSLVLAGRFLMDAEMVKSVPKVKEYLDGLFEIEEVKKAFGGLQICEQRLRN</sequence>
<dbReference type="AlphaFoldDB" id="A0AA39YBR2"/>
<dbReference type="GO" id="GO:0005634">
    <property type="term" value="C:nucleus"/>
    <property type="evidence" value="ECO:0007669"/>
    <property type="project" value="TreeGrafter"/>
</dbReference>
<dbReference type="InterPro" id="IPR050802">
    <property type="entry name" value="EF-GSTs"/>
</dbReference>
<evidence type="ECO:0000256" key="2">
    <source>
        <dbReference type="RuleBase" id="RU003494"/>
    </source>
</evidence>
<dbReference type="PANTHER" id="PTHR43986:SF10">
    <property type="entry name" value="ELONGATION FACTOR EEF-1B GAMMA SUBUNIT, PUTATIVE (AFU_ORTHOLOGUE AFUA_1G17120)-RELATED"/>
    <property type="match status" value="1"/>
</dbReference>
<dbReference type="PROSITE" id="PS50405">
    <property type="entry name" value="GST_CTER"/>
    <property type="match status" value="1"/>
</dbReference>
<reference evidence="5" key="1">
    <citation type="submission" date="2023-06" db="EMBL/GenBank/DDBJ databases">
        <title>Genome-scale phylogeny and comparative genomics of the fungal order Sordariales.</title>
        <authorList>
            <consortium name="Lawrence Berkeley National Laboratory"/>
            <person name="Hensen N."/>
            <person name="Bonometti L."/>
            <person name="Westerberg I."/>
            <person name="Brannstrom I.O."/>
            <person name="Guillou S."/>
            <person name="Cros-Aarteil S."/>
            <person name="Calhoun S."/>
            <person name="Haridas S."/>
            <person name="Kuo A."/>
            <person name="Mondo S."/>
            <person name="Pangilinan J."/>
            <person name="Riley R."/>
            <person name="Labutti K."/>
            <person name="Andreopoulos B."/>
            <person name="Lipzen A."/>
            <person name="Chen C."/>
            <person name="Yanf M."/>
            <person name="Daum C."/>
            <person name="Ng V."/>
            <person name="Clum A."/>
            <person name="Steindorff A."/>
            <person name="Ohm R."/>
            <person name="Martin F."/>
            <person name="Silar P."/>
            <person name="Natvig D."/>
            <person name="Lalanne C."/>
            <person name="Gautier V."/>
            <person name="Ament-Velasquez S.L."/>
            <person name="Kruys A."/>
            <person name="Hutchinson M.I."/>
            <person name="Powell A.J."/>
            <person name="Barry K."/>
            <person name="Miller A.N."/>
            <person name="Grigoriev I.V."/>
            <person name="Debuchy R."/>
            <person name="Gladieux P."/>
            <person name="Thoren M.H."/>
            <person name="Johannesson H."/>
        </authorList>
    </citation>
    <scope>NUCLEOTIDE SEQUENCE</scope>
    <source>
        <strain evidence="5">SMH2532-1</strain>
    </source>
</reference>
<dbReference type="CDD" id="cd03044">
    <property type="entry name" value="GST_N_EF1Bgamma"/>
    <property type="match status" value="1"/>
</dbReference>
<feature type="domain" description="GST C-terminal" evidence="4">
    <location>
        <begin position="91"/>
        <end position="222"/>
    </location>
</feature>
<dbReference type="InterPro" id="IPR036282">
    <property type="entry name" value="Glutathione-S-Trfase_C_sf"/>
</dbReference>
<dbReference type="Gene3D" id="1.20.1050.10">
    <property type="match status" value="1"/>
</dbReference>
<dbReference type="InterPro" id="IPR040079">
    <property type="entry name" value="Glutathione_S-Trfase"/>
</dbReference>
<dbReference type="InterPro" id="IPR004046">
    <property type="entry name" value="GST_C"/>
</dbReference>
<comment type="caution">
    <text evidence="5">The sequence shown here is derived from an EMBL/GenBank/DDBJ whole genome shotgun (WGS) entry which is preliminary data.</text>
</comment>
<dbReference type="Pfam" id="PF00043">
    <property type="entry name" value="GST_C"/>
    <property type="match status" value="1"/>
</dbReference>
<evidence type="ECO:0000259" key="4">
    <source>
        <dbReference type="PROSITE" id="PS50405"/>
    </source>
</evidence>
<protein>
    <submittedName>
        <fullName evidence="5">Glutathione S-transferase</fullName>
    </submittedName>
</protein>
<dbReference type="InterPro" id="IPR010987">
    <property type="entry name" value="Glutathione-S-Trfase_C-like"/>
</dbReference>
<comment type="similarity">
    <text evidence="1 2">Belongs to the GST superfamily.</text>
</comment>
<keyword evidence="6" id="KW-1185">Reference proteome</keyword>
<dbReference type="Pfam" id="PF02798">
    <property type="entry name" value="GST_N"/>
    <property type="match status" value="1"/>
</dbReference>
<dbReference type="SUPFAM" id="SSF52833">
    <property type="entry name" value="Thioredoxin-like"/>
    <property type="match status" value="1"/>
</dbReference>
<dbReference type="PROSITE" id="PS50404">
    <property type="entry name" value="GST_NTER"/>
    <property type="match status" value="1"/>
</dbReference>
<gene>
    <name evidence="5" type="ORF">B0T16DRAFT_389710</name>
</gene>
<dbReference type="Proteomes" id="UP001174936">
    <property type="component" value="Unassembled WGS sequence"/>
</dbReference>
<dbReference type="Gene3D" id="3.40.30.10">
    <property type="entry name" value="Glutaredoxin"/>
    <property type="match status" value="1"/>
</dbReference>
<dbReference type="EMBL" id="JAULSV010000003">
    <property type="protein sequence ID" value="KAK0649709.1"/>
    <property type="molecule type" value="Genomic_DNA"/>
</dbReference>
<organism evidence="5 6">
    <name type="scientific">Cercophora newfieldiana</name>
    <dbReference type="NCBI Taxonomy" id="92897"/>
    <lineage>
        <taxon>Eukaryota</taxon>
        <taxon>Fungi</taxon>
        <taxon>Dikarya</taxon>
        <taxon>Ascomycota</taxon>
        <taxon>Pezizomycotina</taxon>
        <taxon>Sordariomycetes</taxon>
        <taxon>Sordariomycetidae</taxon>
        <taxon>Sordariales</taxon>
        <taxon>Lasiosphaeriaceae</taxon>
        <taxon>Cercophora</taxon>
    </lineage>
</organism>
<evidence type="ECO:0000256" key="1">
    <source>
        <dbReference type="ARBA" id="ARBA00007409"/>
    </source>
</evidence>
<dbReference type="SFLD" id="SFLDG00358">
    <property type="entry name" value="Main_(cytGST)"/>
    <property type="match status" value="1"/>
</dbReference>
<dbReference type="InterPro" id="IPR036249">
    <property type="entry name" value="Thioredoxin-like_sf"/>
</dbReference>
<name>A0AA39YBR2_9PEZI</name>
<dbReference type="GO" id="GO:0006414">
    <property type="term" value="P:translational elongation"/>
    <property type="evidence" value="ECO:0007669"/>
    <property type="project" value="TreeGrafter"/>
</dbReference>
<evidence type="ECO:0000313" key="5">
    <source>
        <dbReference type="EMBL" id="KAK0649709.1"/>
    </source>
</evidence>
<feature type="domain" description="GST N-terminal" evidence="3">
    <location>
        <begin position="3"/>
        <end position="85"/>
    </location>
</feature>
<accession>A0AA39YBR2</accession>
<evidence type="ECO:0000313" key="6">
    <source>
        <dbReference type="Proteomes" id="UP001174936"/>
    </source>
</evidence>
<dbReference type="SUPFAM" id="SSF47616">
    <property type="entry name" value="GST C-terminal domain-like"/>
    <property type="match status" value="1"/>
</dbReference>
<dbReference type="GO" id="GO:0005737">
    <property type="term" value="C:cytoplasm"/>
    <property type="evidence" value="ECO:0007669"/>
    <property type="project" value="TreeGrafter"/>
</dbReference>
<dbReference type="InterPro" id="IPR004045">
    <property type="entry name" value="Glutathione_S-Trfase_N"/>
</dbReference>
<proteinExistence type="inferred from homology"/>
<dbReference type="SFLD" id="SFLDS00019">
    <property type="entry name" value="Glutathione_Transferase_(cytos"/>
    <property type="match status" value="1"/>
</dbReference>
<evidence type="ECO:0000259" key="3">
    <source>
        <dbReference type="PROSITE" id="PS50404"/>
    </source>
</evidence>